<feature type="chain" id="PRO_5044588426" evidence="5">
    <location>
        <begin position="21"/>
        <end position="337"/>
    </location>
</feature>
<dbReference type="Ensembl" id="ENSAMXT00000053775.1">
    <property type="protein sequence ID" value="ENSAMXP00000041088.1"/>
    <property type="gene ID" value="ENSAMXG00000033984.1"/>
</dbReference>
<feature type="compositionally biased region" description="Basic and acidic residues" evidence="3">
    <location>
        <begin position="306"/>
        <end position="319"/>
    </location>
</feature>
<dbReference type="SUPFAM" id="SSF52058">
    <property type="entry name" value="L domain-like"/>
    <property type="match status" value="1"/>
</dbReference>
<dbReference type="Bgee" id="ENSAMXG00000033984">
    <property type="expression patterns" value="Expressed in head kidney and 8 other cell types or tissues"/>
</dbReference>
<dbReference type="Ensembl" id="ENSAMXT00000036749.1">
    <property type="protein sequence ID" value="ENSAMXP00000045760.1"/>
    <property type="gene ID" value="ENSAMXG00000033984.1"/>
</dbReference>
<dbReference type="InterPro" id="IPR001611">
    <property type="entry name" value="Leu-rich_rpt"/>
</dbReference>
<dbReference type="InterPro" id="IPR032675">
    <property type="entry name" value="LRR_dom_sf"/>
</dbReference>
<keyword evidence="5" id="KW-0732">Signal</keyword>
<protein>
    <submittedName>
        <fullName evidence="6">Si:ch73-185c24.2</fullName>
    </submittedName>
</protein>
<proteinExistence type="predicted"/>
<keyword evidence="1" id="KW-0433">Leucine-rich repeat</keyword>
<keyword evidence="7" id="KW-1185">Reference proteome</keyword>
<keyword evidence="4" id="KW-0472">Membrane</keyword>
<reference evidence="7" key="1">
    <citation type="submission" date="2013-03" db="EMBL/GenBank/DDBJ databases">
        <authorList>
            <person name="Jeffery W."/>
            <person name="Warren W."/>
            <person name="Wilson R.K."/>
        </authorList>
    </citation>
    <scope>NUCLEOTIDE SEQUENCE</scope>
    <source>
        <strain evidence="7">female</strain>
    </source>
</reference>
<reference evidence="6" key="3">
    <citation type="submission" date="2025-05" db="UniProtKB">
        <authorList>
            <consortium name="Ensembl"/>
        </authorList>
    </citation>
    <scope>IDENTIFICATION</scope>
</reference>
<dbReference type="GeneTree" id="ENSGT00940000173535"/>
<dbReference type="Proteomes" id="UP000018467">
    <property type="component" value="Unassembled WGS sequence"/>
</dbReference>
<dbReference type="PANTHER" id="PTHR31450">
    <property type="entry name" value="LEUCINE-RICH REPEAT-CONTAINING PROTEIN 19 LRRC19 FAMILY MEMBER"/>
    <property type="match status" value="1"/>
</dbReference>
<dbReference type="AlphaFoldDB" id="A0A3B1JFJ9"/>
<keyword evidence="4" id="KW-0812">Transmembrane</keyword>
<keyword evidence="4" id="KW-1133">Transmembrane helix</keyword>
<name>A0A3B1JFJ9_ASTMX</name>
<dbReference type="Pfam" id="PF15176">
    <property type="entry name" value="LRR19-TM"/>
    <property type="match status" value="1"/>
</dbReference>
<dbReference type="InterPro" id="IPR003591">
    <property type="entry name" value="Leu-rich_rpt_typical-subtyp"/>
</dbReference>
<evidence type="ECO:0000256" key="1">
    <source>
        <dbReference type="ARBA" id="ARBA00022614"/>
    </source>
</evidence>
<evidence type="ECO:0000256" key="4">
    <source>
        <dbReference type="SAM" id="Phobius"/>
    </source>
</evidence>
<sequence length="337" mass="37113">MGPVAHTLCVLITLWASGLCHTLQTVGPCVVDREKTAFDCSRRKLTSVPEQIWKNVTELDLSGNYLNLAQTKGLKEHPSFDHLITLNLSGNYLPLLGKKHFYPLPSLQILDLSGCKLAAVETDALLSFPSLKKLFLGNNNLQTPLPAALQDHGQIELVDVTYKVHGTMAQERHSNGHAFNMIIQSKVQRKLLAANTTGNDTVTDNNGHSSSGGWKPLVAVLVTAIVVSILIAVGAKCKVVRKYLASYRHSRLSETDTTSHCDPGSFEVGFSTQGPSGRGPHAVPAEGDEMEEDDDGFIEDNYIQASERERAEREVHTWEHEEDDEDEEEDEIEFTIG</sequence>
<dbReference type="Pfam" id="PF13855">
    <property type="entry name" value="LRR_8"/>
    <property type="match status" value="1"/>
</dbReference>
<dbReference type="STRING" id="7994.ENSAMXP00000045760"/>
<evidence type="ECO:0000256" key="2">
    <source>
        <dbReference type="ARBA" id="ARBA00022737"/>
    </source>
</evidence>
<accession>A0A3B1JFJ9</accession>
<feature type="transmembrane region" description="Helical" evidence="4">
    <location>
        <begin position="214"/>
        <end position="235"/>
    </location>
</feature>
<dbReference type="Gene3D" id="3.80.10.10">
    <property type="entry name" value="Ribonuclease Inhibitor"/>
    <property type="match status" value="1"/>
</dbReference>
<dbReference type="PANTHER" id="PTHR31450:SF3">
    <property type="entry name" value="TYPE III ENDOSOME MEMBRANE PROTEIN TEMP"/>
    <property type="match status" value="1"/>
</dbReference>
<feature type="compositionally biased region" description="Acidic residues" evidence="3">
    <location>
        <begin position="320"/>
        <end position="337"/>
    </location>
</feature>
<feature type="region of interest" description="Disordered" evidence="3">
    <location>
        <begin position="268"/>
        <end position="337"/>
    </location>
</feature>
<organism evidence="6 7">
    <name type="scientific">Astyanax mexicanus</name>
    <name type="common">Blind cave fish</name>
    <name type="synonym">Astyanax fasciatus mexicanus</name>
    <dbReference type="NCBI Taxonomy" id="7994"/>
    <lineage>
        <taxon>Eukaryota</taxon>
        <taxon>Metazoa</taxon>
        <taxon>Chordata</taxon>
        <taxon>Craniata</taxon>
        <taxon>Vertebrata</taxon>
        <taxon>Euteleostomi</taxon>
        <taxon>Actinopterygii</taxon>
        <taxon>Neopterygii</taxon>
        <taxon>Teleostei</taxon>
        <taxon>Ostariophysi</taxon>
        <taxon>Characiformes</taxon>
        <taxon>Characoidei</taxon>
        <taxon>Acestrorhamphidae</taxon>
        <taxon>Acestrorhamphinae</taxon>
        <taxon>Astyanax</taxon>
    </lineage>
</organism>
<feature type="compositionally biased region" description="Acidic residues" evidence="3">
    <location>
        <begin position="286"/>
        <end position="298"/>
    </location>
</feature>
<evidence type="ECO:0000313" key="7">
    <source>
        <dbReference type="Proteomes" id="UP000018467"/>
    </source>
</evidence>
<dbReference type="Pfam" id="PF00560">
    <property type="entry name" value="LRR_1"/>
    <property type="match status" value="1"/>
</dbReference>
<keyword evidence="2" id="KW-0677">Repeat</keyword>
<dbReference type="SMART" id="SM00369">
    <property type="entry name" value="LRR_TYP"/>
    <property type="match status" value="3"/>
</dbReference>
<evidence type="ECO:0000256" key="3">
    <source>
        <dbReference type="SAM" id="MobiDB-lite"/>
    </source>
</evidence>
<feature type="signal peptide" evidence="5">
    <location>
        <begin position="1"/>
        <end position="20"/>
    </location>
</feature>
<reference evidence="7" key="2">
    <citation type="journal article" date="2014" name="Nat. Commun.">
        <title>The cavefish genome reveals candidate genes for eye loss.</title>
        <authorList>
            <person name="McGaugh S.E."/>
            <person name="Gross J.B."/>
            <person name="Aken B."/>
            <person name="Blin M."/>
            <person name="Borowsky R."/>
            <person name="Chalopin D."/>
            <person name="Hinaux H."/>
            <person name="Jeffery W.R."/>
            <person name="Keene A."/>
            <person name="Ma L."/>
            <person name="Minx P."/>
            <person name="Murphy D."/>
            <person name="O'Quin K.E."/>
            <person name="Retaux S."/>
            <person name="Rohner N."/>
            <person name="Searle S.M."/>
            <person name="Stahl B.A."/>
            <person name="Tabin C."/>
            <person name="Volff J.N."/>
            <person name="Yoshizawa M."/>
            <person name="Warren W.C."/>
        </authorList>
    </citation>
    <scope>NUCLEOTIDE SEQUENCE [LARGE SCALE GENOMIC DNA]</scope>
    <source>
        <strain evidence="7">female</strain>
    </source>
</reference>
<evidence type="ECO:0000313" key="6">
    <source>
        <dbReference type="Ensembl" id="ENSAMXP00000041088.1"/>
    </source>
</evidence>
<evidence type="ECO:0000256" key="5">
    <source>
        <dbReference type="SAM" id="SignalP"/>
    </source>
</evidence>